<dbReference type="Pfam" id="PF11066">
    <property type="entry name" value="DUF2867"/>
    <property type="match status" value="1"/>
</dbReference>
<dbReference type="InterPro" id="IPR021295">
    <property type="entry name" value="DUF2867"/>
</dbReference>
<organism evidence="1 2">
    <name type="scientific">Nocardioides iriomotensis</name>
    <dbReference type="NCBI Taxonomy" id="715784"/>
    <lineage>
        <taxon>Bacteria</taxon>
        <taxon>Bacillati</taxon>
        <taxon>Actinomycetota</taxon>
        <taxon>Actinomycetes</taxon>
        <taxon>Propionibacteriales</taxon>
        <taxon>Nocardioidaceae</taxon>
        <taxon>Nocardioides</taxon>
    </lineage>
</organism>
<dbReference type="CDD" id="cd07812">
    <property type="entry name" value="SRPBCC"/>
    <property type="match status" value="1"/>
</dbReference>
<dbReference type="SUPFAM" id="SSF55961">
    <property type="entry name" value="Bet v1-like"/>
    <property type="match status" value="1"/>
</dbReference>
<dbReference type="Proteomes" id="UP000291189">
    <property type="component" value="Unassembled WGS sequence"/>
</dbReference>
<name>A0A4Q5J2Y2_9ACTN</name>
<gene>
    <name evidence="1" type="ORF">ETU37_10925</name>
</gene>
<dbReference type="OrthoDB" id="9774199at2"/>
<dbReference type="EMBL" id="SDPU01000022">
    <property type="protein sequence ID" value="RYU11781.1"/>
    <property type="molecule type" value="Genomic_DNA"/>
</dbReference>
<accession>A0A4Q5J2Y2</accession>
<proteinExistence type="predicted"/>
<evidence type="ECO:0000313" key="1">
    <source>
        <dbReference type="EMBL" id="RYU11781.1"/>
    </source>
</evidence>
<sequence length="151" mass="16749">MSVTYADAHARDLPVPPEAAWEELEHVGGDPRWWTPYLLWQLRGLADRAVGGHGLRMGRSHGPLGPGDTVDFWTVESVDYPALRLRALTRLPGTAYLGVTVEPHGEGTRMVLRSEFDPAGPVGHAYWWSNLAAHRVVFSLLADRWASLLSE</sequence>
<comment type="caution">
    <text evidence="1">The sequence shown here is derived from an EMBL/GenBank/DDBJ whole genome shotgun (WGS) entry which is preliminary data.</text>
</comment>
<protein>
    <submittedName>
        <fullName evidence="1">DUF2867 domain-containing protein</fullName>
    </submittedName>
</protein>
<reference evidence="1 2" key="1">
    <citation type="submission" date="2019-01" db="EMBL/GenBank/DDBJ databases">
        <title>Nocardioides guangzhouensis sp. nov., an actinobacterium isolated from soil.</title>
        <authorList>
            <person name="Fu Y."/>
            <person name="Cai Y."/>
            <person name="Lin Z."/>
            <person name="Chen P."/>
        </authorList>
    </citation>
    <scope>NUCLEOTIDE SEQUENCE [LARGE SCALE GENOMIC DNA]</scope>
    <source>
        <strain evidence="1 2">NBRC 105384</strain>
    </source>
</reference>
<evidence type="ECO:0000313" key="2">
    <source>
        <dbReference type="Proteomes" id="UP000291189"/>
    </source>
</evidence>
<dbReference type="AlphaFoldDB" id="A0A4Q5J2Y2"/>
<keyword evidence="2" id="KW-1185">Reference proteome</keyword>